<dbReference type="GO" id="GO:0044550">
    <property type="term" value="P:secondary metabolite biosynthetic process"/>
    <property type="evidence" value="ECO:0007669"/>
    <property type="project" value="TreeGrafter"/>
</dbReference>
<dbReference type="Gene3D" id="3.30.559.30">
    <property type="entry name" value="Nonribosomal peptide synthetase, condensation domain"/>
    <property type="match status" value="1"/>
</dbReference>
<dbReference type="Gene3D" id="1.10.1200.10">
    <property type="entry name" value="ACP-like"/>
    <property type="match status" value="1"/>
</dbReference>
<dbReference type="Pfam" id="PF18563">
    <property type="entry name" value="TubC_N"/>
    <property type="match status" value="1"/>
</dbReference>
<geneLocation type="plasmid" evidence="4 5">
    <name>pAMEDUM8_300</name>
</geneLocation>
<dbReference type="GO" id="GO:0043041">
    <property type="term" value="P:amino acid activation for nonribosomal peptide biosynthetic process"/>
    <property type="evidence" value="ECO:0007669"/>
    <property type="project" value="TreeGrafter"/>
</dbReference>
<dbReference type="InterPro" id="IPR001242">
    <property type="entry name" value="Condensation_dom"/>
</dbReference>
<feature type="domain" description="Carrier" evidence="3">
    <location>
        <begin position="1016"/>
        <end position="1091"/>
    </location>
</feature>
<dbReference type="Gene3D" id="3.40.50.12780">
    <property type="entry name" value="N-terminal domain of ligase-like"/>
    <property type="match status" value="1"/>
</dbReference>
<gene>
    <name evidence="4" type="ORF">AV942_21090</name>
</gene>
<dbReference type="Pfam" id="PF00501">
    <property type="entry name" value="AMP-binding"/>
    <property type="match status" value="1"/>
</dbReference>
<dbReference type="FunFam" id="3.40.50.980:FF:000001">
    <property type="entry name" value="Non-ribosomal peptide synthetase"/>
    <property type="match status" value="1"/>
</dbReference>
<dbReference type="InterPro" id="IPR045851">
    <property type="entry name" value="AMP-bd_C_sf"/>
</dbReference>
<dbReference type="Gene3D" id="3.30.300.30">
    <property type="match status" value="1"/>
</dbReference>
<dbReference type="PANTHER" id="PTHR45527:SF1">
    <property type="entry name" value="FATTY ACID SYNTHASE"/>
    <property type="match status" value="1"/>
</dbReference>
<dbReference type="Proteomes" id="UP000061468">
    <property type="component" value="Plasmid pAMEDUM8_300"/>
</dbReference>
<dbReference type="SUPFAM" id="SSF47336">
    <property type="entry name" value="ACP-like"/>
    <property type="match status" value="1"/>
</dbReference>
<dbReference type="Pfam" id="PF00668">
    <property type="entry name" value="Condensation"/>
    <property type="match status" value="1"/>
</dbReference>
<dbReference type="InterPro" id="IPR020845">
    <property type="entry name" value="AMP-binding_CS"/>
</dbReference>
<dbReference type="SUPFAM" id="SSF52777">
    <property type="entry name" value="CoA-dependent acyltransferases"/>
    <property type="match status" value="2"/>
</dbReference>
<dbReference type="Gene3D" id="1.10.10.1830">
    <property type="entry name" value="Non-ribosomal peptide synthase, adenylation domain"/>
    <property type="match status" value="1"/>
</dbReference>
<dbReference type="InterPro" id="IPR010071">
    <property type="entry name" value="AA_adenyl_dom"/>
</dbReference>
<sequence>MEKSNAKKLLVKLNSFGIKLWLEGETLRFLAPPNTFSAALREQVKQAKTGLIAELQVCAKQFHPVSSAQKRIWLGESYSPNQSAYNVPMLWHVKGRFHESRLMSAIQHVVKQNDVFRQSFHFQSGELVSQYAKSCELPLTVHDWRESAVYKPCVLTDEEKLTKISRLPMVLAPFDLAASPLCRADYFKFSDDSGAFLIVFHHLIIDELSATSFMRQLRSCIRGSQEGEQNSDFTYQDYVIKQKSAENSPAYSDALRHYQHQLGKVLPHVSLPYKKQLQPLRVETDSVTVNLSDLQSKHIAAMLAEHRTTDFVYFLSAFMVLLQQGKKEQCIQLTTPVSCIPDDLDGEAMGVFQNIAVIGALVSPQTLFSDLLKQVKKSVNLALDNRELAFEDVVSHHRSGVAPSPQLLFLKQTVHQKQLVIEDATFEPIWFGGGAAKSDLLIGFTHHNDRFVINFEYKVGCFEKPTIEELARKYRSLLLTAIEAINSHISELQPRQRPIARTIPCSNNKQPSASAVTEFASLTSHLDNLAIQHPHKFAIDAEISLTYQQLKKQSDGVAHALQKEGVSAGQMVGLCMQRNTRFVVSLLAILKVGACYVPLDDSFPGERLKTLCREAKISAVICSKRELNKLQESQVAPLLCFDSLSSDQNTSTFQPVVLSPEDFAYVIHTSGSTGKPKGVCVSHQALMSFLSWCKDWFSDNAFEHLYASTPISFDVSVFEMFASLFCGGTLRFIRTYSELPEQSPVGLSITAVPSVLKQFLYGQQLSPAVETVYLAGEAVDTTLVELIKQRSNIKKVFNLYGPTESVVYAAGYEWPDLAFTPCIGKVRTDLQSYVLDDDLNLLAAEQVGQLALAGTGIANGYLHLPVETERRFVPNPYSDNAESHMYLTGDLVRRSETGNLEYIGRLDDQLKINGVRIEPLEIESLLIQDDDVEFAFVGSREVNGRKLLLAAVKLSQVSQGAIVRLRRHCLTHLPAYLVPHVFLQIQDIPLNSNGKVDRKNLQRLLDADEAIDYGSKQATRCELQIGRLWEQVLGVEEISFKNNFFEAGGGSMQLLELKQLLEQTFNLSIPIVDIFASPTVTDMAELISLRLEGEVQLTNEQRMDRGIMQRKALGRIGQKKRRLTHE</sequence>
<dbReference type="InterPro" id="IPR042099">
    <property type="entry name" value="ANL_N_sf"/>
</dbReference>
<dbReference type="SMART" id="SM00823">
    <property type="entry name" value="PKS_PP"/>
    <property type="match status" value="1"/>
</dbReference>
<dbReference type="GO" id="GO:0031177">
    <property type="term" value="F:phosphopantetheine binding"/>
    <property type="evidence" value="ECO:0007669"/>
    <property type="project" value="InterPro"/>
</dbReference>
<reference evidence="4 5" key="1">
    <citation type="submission" date="2015-12" db="EMBL/GenBank/DDBJ databases">
        <title>Intraspecies pangenome expansion in the marine bacterium Alteromonas.</title>
        <authorList>
            <person name="Lopez-Perez M."/>
            <person name="Rodriguez-Valera F."/>
        </authorList>
    </citation>
    <scope>NUCLEOTIDE SEQUENCE [LARGE SCALE GENOMIC DNA]</scope>
    <source>
        <strain evidence="4 5">UM8</strain>
        <plasmid evidence="4 5">pAMEDUM8_300</plasmid>
    </source>
</reference>
<keyword evidence="1" id="KW-0596">Phosphopantetheine</keyword>
<dbReference type="EMBL" id="CP013929">
    <property type="protein sequence ID" value="AMJ80876.1"/>
    <property type="molecule type" value="Genomic_DNA"/>
</dbReference>
<dbReference type="InterPro" id="IPR036736">
    <property type="entry name" value="ACP-like_sf"/>
</dbReference>
<evidence type="ECO:0000256" key="1">
    <source>
        <dbReference type="ARBA" id="ARBA00022450"/>
    </source>
</evidence>
<dbReference type="Gene3D" id="3.30.559.10">
    <property type="entry name" value="Chloramphenicol acetyltransferase-like domain"/>
    <property type="match status" value="1"/>
</dbReference>
<keyword evidence="4" id="KW-0614">Plasmid</keyword>
<dbReference type="Pfam" id="PF00550">
    <property type="entry name" value="PP-binding"/>
    <property type="match status" value="1"/>
</dbReference>
<evidence type="ECO:0000313" key="5">
    <source>
        <dbReference type="Proteomes" id="UP000061468"/>
    </source>
</evidence>
<keyword evidence="2" id="KW-0597">Phosphoprotein</keyword>
<dbReference type="SUPFAM" id="SSF56801">
    <property type="entry name" value="Acetyl-CoA synthetase-like"/>
    <property type="match status" value="1"/>
</dbReference>
<protein>
    <recommendedName>
        <fullName evidence="3">Carrier domain-containing protein</fullName>
    </recommendedName>
</protein>
<dbReference type="InterPro" id="IPR041464">
    <property type="entry name" value="TubC_N"/>
</dbReference>
<dbReference type="CDD" id="cd05930">
    <property type="entry name" value="A_NRPS"/>
    <property type="match status" value="1"/>
</dbReference>
<evidence type="ECO:0000313" key="4">
    <source>
        <dbReference type="EMBL" id="AMJ80876.1"/>
    </source>
</evidence>
<name>A0AAC8XPI2_9ALTE</name>
<dbReference type="InterPro" id="IPR023213">
    <property type="entry name" value="CAT-like_dom_sf"/>
</dbReference>
<dbReference type="NCBIfam" id="TIGR01733">
    <property type="entry name" value="AA-adenyl-dom"/>
    <property type="match status" value="1"/>
</dbReference>
<dbReference type="RefSeq" id="WP_015068699.1">
    <property type="nucleotide sequence ID" value="NZ_CAKMLI010000003.1"/>
</dbReference>
<dbReference type="PROSITE" id="PS00455">
    <property type="entry name" value="AMP_BINDING"/>
    <property type="match status" value="1"/>
</dbReference>
<dbReference type="AlphaFoldDB" id="A0AAC8XPI2"/>
<dbReference type="GO" id="GO:0003824">
    <property type="term" value="F:catalytic activity"/>
    <property type="evidence" value="ECO:0007669"/>
    <property type="project" value="InterPro"/>
</dbReference>
<organism evidence="4 5">
    <name type="scientific">Alteromonas mediterranea</name>
    <dbReference type="NCBI Taxonomy" id="314275"/>
    <lineage>
        <taxon>Bacteria</taxon>
        <taxon>Pseudomonadati</taxon>
        <taxon>Pseudomonadota</taxon>
        <taxon>Gammaproteobacteria</taxon>
        <taxon>Alteromonadales</taxon>
        <taxon>Alteromonadaceae</taxon>
        <taxon>Alteromonas/Salinimonas group</taxon>
        <taxon>Alteromonas</taxon>
    </lineage>
</organism>
<dbReference type="InterPro" id="IPR020806">
    <property type="entry name" value="PKS_PP-bd"/>
</dbReference>
<dbReference type="InterPro" id="IPR000873">
    <property type="entry name" value="AMP-dep_synth/lig_dom"/>
</dbReference>
<accession>A0AAC8XPI2</accession>
<proteinExistence type="predicted"/>
<dbReference type="GO" id="GO:0005737">
    <property type="term" value="C:cytoplasm"/>
    <property type="evidence" value="ECO:0007669"/>
    <property type="project" value="TreeGrafter"/>
</dbReference>
<evidence type="ECO:0000256" key="2">
    <source>
        <dbReference type="ARBA" id="ARBA00022553"/>
    </source>
</evidence>
<evidence type="ECO:0000259" key="3">
    <source>
        <dbReference type="PROSITE" id="PS50075"/>
    </source>
</evidence>
<dbReference type="PANTHER" id="PTHR45527">
    <property type="entry name" value="NONRIBOSOMAL PEPTIDE SYNTHETASE"/>
    <property type="match status" value="1"/>
</dbReference>
<dbReference type="InterPro" id="IPR009081">
    <property type="entry name" value="PP-bd_ACP"/>
</dbReference>
<dbReference type="InterPro" id="IPR044894">
    <property type="entry name" value="TubC_N_sf"/>
</dbReference>
<dbReference type="PROSITE" id="PS50075">
    <property type="entry name" value="CARRIER"/>
    <property type="match status" value="1"/>
</dbReference>